<gene>
    <name evidence="9" type="ORF">K458DRAFT_408203</name>
</gene>
<dbReference type="InterPro" id="IPR052337">
    <property type="entry name" value="SAT4-like"/>
</dbReference>
<feature type="transmembrane region" description="Helical" evidence="7">
    <location>
        <begin position="233"/>
        <end position="252"/>
    </location>
</feature>
<keyword evidence="10" id="KW-1185">Reference proteome</keyword>
<evidence type="ECO:0000256" key="4">
    <source>
        <dbReference type="ARBA" id="ARBA00023136"/>
    </source>
</evidence>
<dbReference type="AlphaFoldDB" id="A0A6G1IMM4"/>
<feature type="transmembrane region" description="Helical" evidence="7">
    <location>
        <begin position="29"/>
        <end position="46"/>
    </location>
</feature>
<dbReference type="Proteomes" id="UP000799291">
    <property type="component" value="Unassembled WGS sequence"/>
</dbReference>
<feature type="transmembrane region" description="Helical" evidence="7">
    <location>
        <begin position="58"/>
        <end position="78"/>
    </location>
</feature>
<dbReference type="PANTHER" id="PTHR33048:SF149">
    <property type="entry name" value="UBID FAMILY DECARBOXYLASE"/>
    <property type="match status" value="1"/>
</dbReference>
<evidence type="ECO:0000256" key="6">
    <source>
        <dbReference type="SAM" id="MobiDB-lite"/>
    </source>
</evidence>
<organism evidence="9 10">
    <name type="scientific">Lentithecium fluviatile CBS 122367</name>
    <dbReference type="NCBI Taxonomy" id="1168545"/>
    <lineage>
        <taxon>Eukaryota</taxon>
        <taxon>Fungi</taxon>
        <taxon>Dikarya</taxon>
        <taxon>Ascomycota</taxon>
        <taxon>Pezizomycotina</taxon>
        <taxon>Dothideomycetes</taxon>
        <taxon>Pleosporomycetidae</taxon>
        <taxon>Pleosporales</taxon>
        <taxon>Massarineae</taxon>
        <taxon>Lentitheciaceae</taxon>
        <taxon>Lentithecium</taxon>
    </lineage>
</organism>
<evidence type="ECO:0000259" key="8">
    <source>
        <dbReference type="Pfam" id="PF20684"/>
    </source>
</evidence>
<accession>A0A6G1IMM4</accession>
<feature type="transmembrane region" description="Helical" evidence="7">
    <location>
        <begin position="191"/>
        <end position="213"/>
    </location>
</feature>
<feature type="compositionally biased region" description="Polar residues" evidence="6">
    <location>
        <begin position="302"/>
        <end position="316"/>
    </location>
</feature>
<feature type="region of interest" description="Disordered" evidence="6">
    <location>
        <begin position="301"/>
        <end position="337"/>
    </location>
</feature>
<evidence type="ECO:0000313" key="9">
    <source>
        <dbReference type="EMBL" id="KAF2679348.1"/>
    </source>
</evidence>
<dbReference type="EMBL" id="MU005604">
    <property type="protein sequence ID" value="KAF2679348.1"/>
    <property type="molecule type" value="Genomic_DNA"/>
</dbReference>
<sequence>MPRDLRTNSLTDSMNEPDAPDLGHNQPEAAVWCALAWMVLIVRLVSRRMRLGKWRCLELEDALAVTAVLGATAVMILMDGVEQYFPAPIPTFMGYDPEFVDTRLLGTKLLVAAEQVQIFTIWITKVGMLLMYARLTELTNQRWQIYFTGTVVGIAFVVMEALFFGFWCRPFHEYWNLLPDNQQCSTMKHHYIFSLSANVSTDILILLIPLPLLCRRSSHSFGIQRTWKVKIPLMVLLSMGVFTIAAAVASKVFSFQYYSSMGFTKWYIRETFTAILCANLPRTMPVLRWIHGRVLRWRKARQNNSSDQKNAGSQPHSMEIPLHKYPQSKDSKATTSSGWTELDDLEARIMARDLALTM</sequence>
<comment type="subcellular location">
    <subcellularLocation>
        <location evidence="1">Membrane</location>
        <topology evidence="1">Multi-pass membrane protein</topology>
    </subcellularLocation>
</comment>
<reference evidence="9" key="1">
    <citation type="journal article" date="2020" name="Stud. Mycol.">
        <title>101 Dothideomycetes genomes: a test case for predicting lifestyles and emergence of pathogens.</title>
        <authorList>
            <person name="Haridas S."/>
            <person name="Albert R."/>
            <person name="Binder M."/>
            <person name="Bloem J."/>
            <person name="Labutti K."/>
            <person name="Salamov A."/>
            <person name="Andreopoulos B."/>
            <person name="Baker S."/>
            <person name="Barry K."/>
            <person name="Bills G."/>
            <person name="Bluhm B."/>
            <person name="Cannon C."/>
            <person name="Castanera R."/>
            <person name="Culley D."/>
            <person name="Daum C."/>
            <person name="Ezra D."/>
            <person name="Gonzalez J."/>
            <person name="Henrissat B."/>
            <person name="Kuo A."/>
            <person name="Liang C."/>
            <person name="Lipzen A."/>
            <person name="Lutzoni F."/>
            <person name="Magnuson J."/>
            <person name="Mondo S."/>
            <person name="Nolan M."/>
            <person name="Ohm R."/>
            <person name="Pangilinan J."/>
            <person name="Park H.-J."/>
            <person name="Ramirez L."/>
            <person name="Alfaro M."/>
            <person name="Sun H."/>
            <person name="Tritt A."/>
            <person name="Yoshinaga Y."/>
            <person name="Zwiers L.-H."/>
            <person name="Turgeon B."/>
            <person name="Goodwin S."/>
            <person name="Spatafora J."/>
            <person name="Crous P."/>
            <person name="Grigoriev I."/>
        </authorList>
    </citation>
    <scope>NUCLEOTIDE SEQUENCE</scope>
    <source>
        <strain evidence="9">CBS 122367</strain>
    </source>
</reference>
<dbReference type="InterPro" id="IPR049326">
    <property type="entry name" value="Rhodopsin_dom_fungi"/>
</dbReference>
<evidence type="ECO:0000256" key="7">
    <source>
        <dbReference type="SAM" id="Phobius"/>
    </source>
</evidence>
<evidence type="ECO:0000256" key="1">
    <source>
        <dbReference type="ARBA" id="ARBA00004141"/>
    </source>
</evidence>
<feature type="domain" description="Rhodopsin" evidence="8">
    <location>
        <begin position="43"/>
        <end position="288"/>
    </location>
</feature>
<feature type="transmembrane region" description="Helical" evidence="7">
    <location>
        <begin position="116"/>
        <end position="133"/>
    </location>
</feature>
<dbReference type="GO" id="GO:0016020">
    <property type="term" value="C:membrane"/>
    <property type="evidence" value="ECO:0007669"/>
    <property type="project" value="UniProtKB-SubCell"/>
</dbReference>
<name>A0A6G1IMM4_9PLEO</name>
<evidence type="ECO:0000256" key="2">
    <source>
        <dbReference type="ARBA" id="ARBA00022692"/>
    </source>
</evidence>
<protein>
    <recommendedName>
        <fullName evidence="8">Rhodopsin domain-containing protein</fullName>
    </recommendedName>
</protein>
<dbReference type="PANTHER" id="PTHR33048">
    <property type="entry name" value="PTH11-LIKE INTEGRAL MEMBRANE PROTEIN (AFU_ORTHOLOGUE AFUA_5G11245)"/>
    <property type="match status" value="1"/>
</dbReference>
<evidence type="ECO:0000256" key="5">
    <source>
        <dbReference type="ARBA" id="ARBA00038359"/>
    </source>
</evidence>
<evidence type="ECO:0000313" key="10">
    <source>
        <dbReference type="Proteomes" id="UP000799291"/>
    </source>
</evidence>
<dbReference type="Pfam" id="PF20684">
    <property type="entry name" value="Fung_rhodopsin"/>
    <property type="match status" value="1"/>
</dbReference>
<comment type="similarity">
    <text evidence="5">Belongs to the SAT4 family.</text>
</comment>
<dbReference type="OrthoDB" id="3903189at2759"/>
<keyword evidence="4 7" id="KW-0472">Membrane</keyword>
<evidence type="ECO:0000256" key="3">
    <source>
        <dbReference type="ARBA" id="ARBA00022989"/>
    </source>
</evidence>
<keyword evidence="3 7" id="KW-1133">Transmembrane helix</keyword>
<feature type="region of interest" description="Disordered" evidence="6">
    <location>
        <begin position="1"/>
        <end position="22"/>
    </location>
</feature>
<feature type="transmembrane region" description="Helical" evidence="7">
    <location>
        <begin position="145"/>
        <end position="167"/>
    </location>
</feature>
<proteinExistence type="inferred from homology"/>
<keyword evidence="2 7" id="KW-0812">Transmembrane</keyword>